<feature type="compositionally biased region" description="Polar residues" evidence="2">
    <location>
        <begin position="139"/>
        <end position="149"/>
    </location>
</feature>
<proteinExistence type="inferred from homology"/>
<feature type="region of interest" description="Disordered" evidence="2">
    <location>
        <begin position="354"/>
        <end position="383"/>
    </location>
</feature>
<evidence type="ECO:0000256" key="2">
    <source>
        <dbReference type="SAM" id="MobiDB-lite"/>
    </source>
</evidence>
<dbReference type="Pfam" id="PF09184">
    <property type="entry name" value="PPP4R2"/>
    <property type="match status" value="1"/>
</dbReference>
<dbReference type="InParanoid" id="C4JDX6"/>
<feature type="region of interest" description="Disordered" evidence="2">
    <location>
        <begin position="267"/>
        <end position="325"/>
    </location>
</feature>
<protein>
    <recommendedName>
        <fullName evidence="5">Protein phosphatase 4 core regulatory subunit R2</fullName>
    </recommendedName>
</protein>
<dbReference type="STRING" id="336963.C4JDX6"/>
<dbReference type="PANTHER" id="PTHR16487:SF0">
    <property type="entry name" value="PROTEIN PHOSPHATASE 4 REGULATORY SUBUNIT 2-RELATED"/>
    <property type="match status" value="1"/>
</dbReference>
<dbReference type="RefSeq" id="XP_002541085.1">
    <property type="nucleotide sequence ID" value="XM_002541039.1"/>
</dbReference>
<feature type="compositionally biased region" description="Polar residues" evidence="2">
    <location>
        <begin position="97"/>
        <end position="111"/>
    </location>
</feature>
<evidence type="ECO:0000256" key="1">
    <source>
        <dbReference type="ARBA" id="ARBA00009207"/>
    </source>
</evidence>
<dbReference type="AlphaFoldDB" id="C4JDX6"/>
<dbReference type="OrthoDB" id="341898at2759"/>
<feature type="compositionally biased region" description="Low complexity" evidence="2">
    <location>
        <begin position="129"/>
        <end position="138"/>
    </location>
</feature>
<dbReference type="OMA" id="PIPWASA"/>
<dbReference type="GeneID" id="8439519"/>
<accession>C4JDX6</accession>
<dbReference type="HOGENOM" id="CLU_024587_0_0_1"/>
<organism evidence="3 4">
    <name type="scientific">Uncinocarpus reesii (strain UAMH 1704)</name>
    <dbReference type="NCBI Taxonomy" id="336963"/>
    <lineage>
        <taxon>Eukaryota</taxon>
        <taxon>Fungi</taxon>
        <taxon>Dikarya</taxon>
        <taxon>Ascomycota</taxon>
        <taxon>Pezizomycotina</taxon>
        <taxon>Eurotiomycetes</taxon>
        <taxon>Eurotiomycetidae</taxon>
        <taxon>Onygenales</taxon>
        <taxon>Onygenaceae</taxon>
        <taxon>Uncinocarpus</taxon>
    </lineage>
</organism>
<feature type="compositionally biased region" description="Polar residues" evidence="2">
    <location>
        <begin position="288"/>
        <end position="316"/>
    </location>
</feature>
<keyword evidence="4" id="KW-1185">Reference proteome</keyword>
<dbReference type="PANTHER" id="PTHR16487">
    <property type="entry name" value="PPP4R2-RELATED PROTEIN"/>
    <property type="match status" value="1"/>
</dbReference>
<dbReference type="VEuPathDB" id="FungiDB:UREG_00599"/>
<feature type="compositionally biased region" description="Polar residues" evidence="2">
    <location>
        <begin position="354"/>
        <end position="363"/>
    </location>
</feature>
<dbReference type="EMBL" id="CH476615">
    <property type="protein sequence ID" value="EEP75752.1"/>
    <property type="molecule type" value="Genomic_DNA"/>
</dbReference>
<dbReference type="GO" id="GO:0005737">
    <property type="term" value="C:cytoplasm"/>
    <property type="evidence" value="ECO:0007669"/>
    <property type="project" value="TreeGrafter"/>
</dbReference>
<dbReference type="GO" id="GO:0030289">
    <property type="term" value="C:protein phosphatase 4 complex"/>
    <property type="evidence" value="ECO:0007669"/>
    <property type="project" value="InterPro"/>
</dbReference>
<dbReference type="GO" id="GO:0005634">
    <property type="term" value="C:nucleus"/>
    <property type="evidence" value="ECO:0007669"/>
    <property type="project" value="TreeGrafter"/>
</dbReference>
<dbReference type="eggNOG" id="ENOG502SBSZ">
    <property type="taxonomic scope" value="Eukaryota"/>
</dbReference>
<dbReference type="InterPro" id="IPR015267">
    <property type="entry name" value="PPP4R2"/>
</dbReference>
<dbReference type="Proteomes" id="UP000002058">
    <property type="component" value="Unassembled WGS sequence"/>
</dbReference>
<feature type="compositionally biased region" description="Basic and acidic residues" evidence="2">
    <location>
        <begin position="364"/>
        <end position="380"/>
    </location>
</feature>
<evidence type="ECO:0000313" key="3">
    <source>
        <dbReference type="EMBL" id="EEP75752.1"/>
    </source>
</evidence>
<dbReference type="GO" id="GO:0019888">
    <property type="term" value="F:protein phosphatase regulator activity"/>
    <property type="evidence" value="ECO:0007669"/>
    <property type="project" value="InterPro"/>
</dbReference>
<gene>
    <name evidence="3" type="ORF">UREG_00599</name>
</gene>
<evidence type="ECO:0000313" key="4">
    <source>
        <dbReference type="Proteomes" id="UP000002058"/>
    </source>
</evidence>
<reference evidence="4" key="1">
    <citation type="journal article" date="2009" name="Genome Res.">
        <title>Comparative genomic analyses of the human fungal pathogens Coccidioides and their relatives.</title>
        <authorList>
            <person name="Sharpton T.J."/>
            <person name="Stajich J.E."/>
            <person name="Rounsley S.D."/>
            <person name="Gardner M.J."/>
            <person name="Wortman J.R."/>
            <person name="Jordar V.S."/>
            <person name="Maiti R."/>
            <person name="Kodira C.D."/>
            <person name="Neafsey D.E."/>
            <person name="Zeng Q."/>
            <person name="Hung C.-Y."/>
            <person name="McMahan C."/>
            <person name="Muszewska A."/>
            <person name="Grynberg M."/>
            <person name="Mandel M.A."/>
            <person name="Kellner E.M."/>
            <person name="Barker B.M."/>
            <person name="Galgiani J.N."/>
            <person name="Orbach M.J."/>
            <person name="Kirkland T.N."/>
            <person name="Cole G.T."/>
            <person name="Henn M.R."/>
            <person name="Birren B.W."/>
            <person name="Taylor J.W."/>
        </authorList>
    </citation>
    <scope>NUCLEOTIDE SEQUENCE [LARGE SCALE GENOMIC DNA]</scope>
    <source>
        <strain evidence="4">UAMH 1704</strain>
    </source>
</reference>
<comment type="similarity">
    <text evidence="1">Belongs to the PPP4R2 family.</text>
</comment>
<evidence type="ECO:0008006" key="5">
    <source>
        <dbReference type="Google" id="ProtNLM"/>
    </source>
</evidence>
<dbReference type="KEGG" id="ure:UREG_00599"/>
<feature type="region of interest" description="Disordered" evidence="2">
    <location>
        <begin position="97"/>
        <end position="157"/>
    </location>
</feature>
<name>C4JDX6_UNCRE</name>
<sequence>MLSGRYPILVHPRLSRKQRLWGFEVLAPEKHLRMVLRVGFVDDPSWADDHIRRRRGGARSCRPRWLDGLIVHTEFPTPRVRSGSFETITTVPIQSTYASQDTSSQANSNKENAPPSQFQTPPPRPPVPTFSSPSSSTRILDSQSQSSPIENGLPPPLQHLLTSIESTLRHGFSSKPPHTIQRLAELILRPAGHYRTVPAYLRAVDRVVSVSSGADIFPLPLAVPPSIVDGSFTNGVNGTTGFSLFNDASLGSDESLGGALLTPIPWLSNPASPPGGEDIATQPEVNGDPSTAGISSQSESDAQDQNLETNPPSTTDAHSEDEDIPHARGPAIIGVEDMGLQNGKDVQMTLSASETNGTTTQEPQPDKNVDTSAGLDKDGDGDIVIDDVPAGPAIQIDTPTDDEATNVEPQAASGVANDVTKVANDISVK</sequence>